<accession>A0A3M7G6G7</accession>
<dbReference type="GO" id="GO:0047372">
    <property type="term" value="F:monoacylglycerol lipase activity"/>
    <property type="evidence" value="ECO:0007669"/>
    <property type="project" value="TreeGrafter"/>
</dbReference>
<organism evidence="2 3">
    <name type="scientific">Hortaea werneckii</name>
    <name type="common">Black yeast</name>
    <name type="synonym">Cladosporium werneckii</name>
    <dbReference type="NCBI Taxonomy" id="91943"/>
    <lineage>
        <taxon>Eukaryota</taxon>
        <taxon>Fungi</taxon>
        <taxon>Dikarya</taxon>
        <taxon>Ascomycota</taxon>
        <taxon>Pezizomycotina</taxon>
        <taxon>Dothideomycetes</taxon>
        <taxon>Dothideomycetidae</taxon>
        <taxon>Mycosphaerellales</taxon>
        <taxon>Teratosphaeriaceae</taxon>
        <taxon>Hortaea</taxon>
    </lineage>
</organism>
<evidence type="ECO:0000259" key="1">
    <source>
        <dbReference type="Pfam" id="PF12697"/>
    </source>
</evidence>
<dbReference type="InterPro" id="IPR000073">
    <property type="entry name" value="AB_hydrolase_1"/>
</dbReference>
<dbReference type="Proteomes" id="UP000268823">
    <property type="component" value="Unassembled WGS sequence"/>
</dbReference>
<dbReference type="GO" id="GO:0016020">
    <property type="term" value="C:membrane"/>
    <property type="evidence" value="ECO:0007669"/>
    <property type="project" value="TreeGrafter"/>
</dbReference>
<feature type="domain" description="AB hydrolase-1" evidence="1">
    <location>
        <begin position="83"/>
        <end position="355"/>
    </location>
</feature>
<dbReference type="GO" id="GO:0046464">
    <property type="term" value="P:acylglycerol catabolic process"/>
    <property type="evidence" value="ECO:0007669"/>
    <property type="project" value="TreeGrafter"/>
</dbReference>
<dbReference type="PRINTS" id="PR00412">
    <property type="entry name" value="EPOXHYDRLASE"/>
</dbReference>
<dbReference type="InterPro" id="IPR050266">
    <property type="entry name" value="AB_hydrolase_sf"/>
</dbReference>
<sequence>MELKKHSQTVTASISKYLIMSSFLNTKPAASAAEERIVQLHRQFEHPAANMPNTKSVHVPHLGGIDAAYQMPTSYDASKPTMVLVNSFNTSSELYKSQFANEKLTEKMNLIAIELLGHGQTRTKAEHCEYSLVIRGLICKWKQRWLMWNLSAVTYWDTAIMNVQVLEKLGMCGDGKKVFVLGTSQGGWITISGIIPLGTSMDYESERTRKLGCWDAPTGLTPTINACTTNSATPDFEPGDDYCNFLIDTGFGKDCAAEARRYWISEIKANYKHDEGRRRLRMAAINLKERDGLHSRLFDVKCPVLWLHGTSDVVYSAENAREEIALFVNSPDAKLKVIENGQHFLSFSHPKEVDEALLEFVGRYGK</sequence>
<evidence type="ECO:0000313" key="3">
    <source>
        <dbReference type="Proteomes" id="UP000268823"/>
    </source>
</evidence>
<comment type="caution">
    <text evidence="2">The sequence shown here is derived from an EMBL/GenBank/DDBJ whole genome shotgun (WGS) entry which is preliminary data.</text>
</comment>
<reference evidence="2 3" key="1">
    <citation type="journal article" date="2018" name="BMC Genomics">
        <title>Genomic evidence for intraspecific hybridization in a clonal and extremely halotolerant yeast.</title>
        <authorList>
            <person name="Gostincar C."/>
            <person name="Stajich J.E."/>
            <person name="Zupancic J."/>
            <person name="Zalar P."/>
            <person name="Gunde-Cimerman N."/>
        </authorList>
    </citation>
    <scope>NUCLEOTIDE SEQUENCE [LARGE SCALE GENOMIC DNA]</scope>
    <source>
        <strain evidence="2 3">EXF-2788</strain>
    </source>
</reference>
<proteinExistence type="predicted"/>
<dbReference type="PANTHER" id="PTHR43798">
    <property type="entry name" value="MONOACYLGLYCEROL LIPASE"/>
    <property type="match status" value="1"/>
</dbReference>
<name>A0A3M7G6G7_HORWE</name>
<dbReference type="Gene3D" id="3.40.50.1820">
    <property type="entry name" value="alpha/beta hydrolase"/>
    <property type="match status" value="1"/>
</dbReference>
<dbReference type="AlphaFoldDB" id="A0A3M7G6G7"/>
<dbReference type="InterPro" id="IPR029058">
    <property type="entry name" value="AB_hydrolase_fold"/>
</dbReference>
<dbReference type="Pfam" id="PF12697">
    <property type="entry name" value="Abhydrolase_6"/>
    <property type="match status" value="1"/>
</dbReference>
<evidence type="ECO:0000313" key="2">
    <source>
        <dbReference type="EMBL" id="RMY96346.1"/>
    </source>
</evidence>
<dbReference type="PANTHER" id="PTHR43798:SF33">
    <property type="entry name" value="HYDROLASE, PUTATIVE (AFU_ORTHOLOGUE AFUA_2G14860)-RELATED"/>
    <property type="match status" value="1"/>
</dbReference>
<dbReference type="VEuPathDB" id="FungiDB:BTJ68_01434"/>
<dbReference type="OrthoDB" id="19657at2759"/>
<dbReference type="SUPFAM" id="SSF53474">
    <property type="entry name" value="alpha/beta-Hydrolases"/>
    <property type="match status" value="1"/>
</dbReference>
<dbReference type="InterPro" id="IPR000639">
    <property type="entry name" value="Epox_hydrolase-like"/>
</dbReference>
<gene>
    <name evidence="2" type="ORF">D0861_00154</name>
</gene>
<dbReference type="EMBL" id="QWIR01000002">
    <property type="protein sequence ID" value="RMY96346.1"/>
    <property type="molecule type" value="Genomic_DNA"/>
</dbReference>
<protein>
    <recommendedName>
        <fullName evidence="1">AB hydrolase-1 domain-containing protein</fullName>
    </recommendedName>
</protein>